<evidence type="ECO:0000313" key="2">
    <source>
        <dbReference type="Proteomes" id="UP000050920"/>
    </source>
</evidence>
<protein>
    <submittedName>
        <fullName evidence="1">Uncharacterized protein</fullName>
    </submittedName>
</protein>
<gene>
    <name evidence="1" type="ORF">DY78_GL001854</name>
</gene>
<dbReference type="Proteomes" id="UP000050920">
    <property type="component" value="Unassembled WGS sequence"/>
</dbReference>
<reference evidence="1 2" key="1">
    <citation type="journal article" date="2015" name="Genome Announc.">
        <title>Expanding the biotechnology potential of lactobacilli through comparative genomics of 213 strains and associated genera.</title>
        <authorList>
            <person name="Sun Z."/>
            <person name="Harris H.M."/>
            <person name="McCann A."/>
            <person name="Guo C."/>
            <person name="Argimon S."/>
            <person name="Zhang W."/>
            <person name="Yang X."/>
            <person name="Jeffery I.B."/>
            <person name="Cooney J.C."/>
            <person name="Kagawa T.F."/>
            <person name="Liu W."/>
            <person name="Song Y."/>
            <person name="Salvetti E."/>
            <person name="Wrobel A."/>
            <person name="Rasinkangas P."/>
            <person name="Parkhill J."/>
            <person name="Rea M.C."/>
            <person name="O'Sullivan O."/>
            <person name="Ritari J."/>
            <person name="Douillard F.P."/>
            <person name="Paul Ross R."/>
            <person name="Yang R."/>
            <person name="Briner A.E."/>
            <person name="Felis G.E."/>
            <person name="de Vos W.M."/>
            <person name="Barrangou R."/>
            <person name="Klaenhammer T.R."/>
            <person name="Caufield P.W."/>
            <person name="Cui Y."/>
            <person name="Zhang H."/>
            <person name="O'Toole P.W."/>
        </authorList>
    </citation>
    <scope>NUCLEOTIDE SEQUENCE [LARGE SCALE GENOMIC DNA]</scope>
    <source>
        <strain evidence="1 2">DSM 21115</strain>
    </source>
</reference>
<accession>A0A0R2NGL2</accession>
<keyword evidence="2" id="KW-1185">Reference proteome</keyword>
<sequence length="93" mass="10593">MKQVDDEFSEIMSLPIVACFCIDELEHNWPHCQQQLMALVKSGHAVTVNIRGDLSYKLQNRILASVNQLAIRFTIYGRHFTDQTSQCIGLIVT</sequence>
<dbReference type="RefSeq" id="WP_024624817.1">
    <property type="nucleotide sequence ID" value="NZ_AYGX02000170.1"/>
</dbReference>
<dbReference type="SUPFAM" id="SSF160515">
    <property type="entry name" value="YueI-like"/>
    <property type="match status" value="1"/>
</dbReference>
<dbReference type="EMBL" id="AYGX02000170">
    <property type="protein sequence ID" value="KRO23085.1"/>
    <property type="molecule type" value="Genomic_DNA"/>
</dbReference>
<comment type="caution">
    <text evidence="1">The sequence shown here is derived from an EMBL/GenBank/DDBJ whole genome shotgun (WGS) entry which is preliminary data.</text>
</comment>
<name>A0A0R2NGL2_9LACO</name>
<proteinExistence type="predicted"/>
<organism evidence="1 2">
    <name type="scientific">Lactiplantibacillus fabifermentans DSM 21115</name>
    <dbReference type="NCBI Taxonomy" id="1413187"/>
    <lineage>
        <taxon>Bacteria</taxon>
        <taxon>Bacillati</taxon>
        <taxon>Bacillota</taxon>
        <taxon>Bacilli</taxon>
        <taxon>Lactobacillales</taxon>
        <taxon>Lactobacillaceae</taxon>
        <taxon>Lactiplantibacillus</taxon>
    </lineage>
</organism>
<dbReference type="AlphaFoldDB" id="A0A0R2NGL2"/>
<evidence type="ECO:0000313" key="1">
    <source>
        <dbReference type="EMBL" id="KRO23085.1"/>
    </source>
</evidence>